<dbReference type="EMBL" id="JAOVZO020000003">
    <property type="protein sequence ID" value="MDC8011734.1"/>
    <property type="molecule type" value="Genomic_DNA"/>
</dbReference>
<dbReference type="InterPro" id="IPR036249">
    <property type="entry name" value="Thioredoxin-like_sf"/>
</dbReference>
<dbReference type="RefSeq" id="WP_263542945.1">
    <property type="nucleotide sequence ID" value="NZ_JAOVZO020000003.1"/>
</dbReference>
<feature type="disulfide bond" description="Redox-active" evidence="4">
    <location>
        <begin position="85"/>
        <end position="89"/>
    </location>
</feature>
<gene>
    <name evidence="6" type="ORF">OD750_004155</name>
</gene>
<reference evidence="6" key="1">
    <citation type="submission" date="2023-02" db="EMBL/GenBank/DDBJ databases">
        <title>Tahibacter soli sp. nov. isolated from soil.</title>
        <authorList>
            <person name="Baek J.H."/>
            <person name="Lee J.K."/>
            <person name="Choi D.G."/>
            <person name="Jeon C.O."/>
        </authorList>
    </citation>
    <scope>NUCLEOTIDE SEQUENCE</scope>
    <source>
        <strain evidence="6">BL</strain>
    </source>
</reference>
<keyword evidence="3" id="KW-0479">Metal-binding</keyword>
<evidence type="ECO:0000256" key="3">
    <source>
        <dbReference type="PIRSR" id="PIRSR603782-1"/>
    </source>
</evidence>
<name>A0A9X3YHN4_9GAMM</name>
<dbReference type="Gene3D" id="3.40.30.10">
    <property type="entry name" value="Glutaredoxin"/>
    <property type="match status" value="1"/>
</dbReference>
<accession>A0A9X3YHN4</accession>
<evidence type="ECO:0000256" key="4">
    <source>
        <dbReference type="PIRSR" id="PIRSR603782-2"/>
    </source>
</evidence>
<keyword evidence="4" id="KW-1015">Disulfide bond</keyword>
<evidence type="ECO:0000256" key="2">
    <source>
        <dbReference type="ARBA" id="ARBA00023008"/>
    </source>
</evidence>
<dbReference type="Pfam" id="PF02630">
    <property type="entry name" value="SCO1-SenC"/>
    <property type="match status" value="1"/>
</dbReference>
<feature type="binding site" evidence="3">
    <location>
        <position position="89"/>
    </location>
    <ligand>
        <name>Cu cation</name>
        <dbReference type="ChEBI" id="CHEBI:23378"/>
    </ligand>
</feature>
<protein>
    <submittedName>
        <fullName evidence="6">SCO family protein</fullName>
    </submittedName>
</protein>
<keyword evidence="7" id="KW-1185">Reference proteome</keyword>
<dbReference type="PANTHER" id="PTHR12151:SF25">
    <property type="entry name" value="LINALOOL DEHYDRATASE_ISOMERASE DOMAIN-CONTAINING PROTEIN"/>
    <property type="match status" value="1"/>
</dbReference>
<comment type="similarity">
    <text evidence="1">Belongs to the SCO1/2 family.</text>
</comment>
<dbReference type="InterPro" id="IPR003782">
    <property type="entry name" value="SCO1/SenC"/>
</dbReference>
<evidence type="ECO:0000259" key="5">
    <source>
        <dbReference type="PROSITE" id="PS51352"/>
    </source>
</evidence>
<dbReference type="PROSITE" id="PS51352">
    <property type="entry name" value="THIOREDOXIN_2"/>
    <property type="match status" value="1"/>
</dbReference>
<dbReference type="AlphaFoldDB" id="A0A9X3YHN4"/>
<dbReference type="Proteomes" id="UP001139971">
    <property type="component" value="Unassembled WGS sequence"/>
</dbReference>
<feature type="domain" description="Thioredoxin" evidence="5">
    <location>
        <begin position="47"/>
        <end position="210"/>
    </location>
</feature>
<feature type="binding site" evidence="3">
    <location>
        <position position="175"/>
    </location>
    <ligand>
        <name>Cu cation</name>
        <dbReference type="ChEBI" id="CHEBI:23378"/>
    </ligand>
</feature>
<organism evidence="6 7">
    <name type="scientific">Tahibacter soli</name>
    <dbReference type="NCBI Taxonomy" id="2983605"/>
    <lineage>
        <taxon>Bacteria</taxon>
        <taxon>Pseudomonadati</taxon>
        <taxon>Pseudomonadota</taxon>
        <taxon>Gammaproteobacteria</taxon>
        <taxon>Lysobacterales</taxon>
        <taxon>Rhodanobacteraceae</taxon>
        <taxon>Tahibacter</taxon>
    </lineage>
</organism>
<dbReference type="PANTHER" id="PTHR12151">
    <property type="entry name" value="ELECTRON TRANSPORT PROTIN SCO1/SENC FAMILY MEMBER"/>
    <property type="match status" value="1"/>
</dbReference>
<dbReference type="SUPFAM" id="SSF52833">
    <property type="entry name" value="Thioredoxin-like"/>
    <property type="match status" value="1"/>
</dbReference>
<comment type="caution">
    <text evidence="6">The sequence shown here is derived from an EMBL/GenBank/DDBJ whole genome shotgun (WGS) entry which is preliminary data.</text>
</comment>
<dbReference type="CDD" id="cd02968">
    <property type="entry name" value="SCO"/>
    <property type="match status" value="1"/>
</dbReference>
<feature type="binding site" evidence="3">
    <location>
        <position position="85"/>
    </location>
    <ligand>
        <name>Cu cation</name>
        <dbReference type="ChEBI" id="CHEBI:23378"/>
    </ligand>
</feature>
<evidence type="ECO:0000313" key="7">
    <source>
        <dbReference type="Proteomes" id="UP001139971"/>
    </source>
</evidence>
<dbReference type="InterPro" id="IPR013766">
    <property type="entry name" value="Thioredoxin_domain"/>
</dbReference>
<dbReference type="GO" id="GO:0046872">
    <property type="term" value="F:metal ion binding"/>
    <property type="evidence" value="ECO:0007669"/>
    <property type="project" value="UniProtKB-KW"/>
</dbReference>
<keyword evidence="2 3" id="KW-0186">Copper</keyword>
<evidence type="ECO:0000313" key="6">
    <source>
        <dbReference type="EMBL" id="MDC8011734.1"/>
    </source>
</evidence>
<evidence type="ECO:0000256" key="1">
    <source>
        <dbReference type="ARBA" id="ARBA00010996"/>
    </source>
</evidence>
<sequence>MNTRHNLGRALPTAVILLAAFAAGIGLWLGMQLFSRAAPPTKVAMMYPEPRPVPEFSLARADGKPLTRDDWKGRWTVAFFGFTNCPDICPNTLGVMKDVRKTLVAQGLADKVQFQFISVDPDRDTPETLARYVGFFSPDFVGATGKDEALQPLTRALGLLYTRTPTGNGDYSVDHSASIVIIGPQPALVGLFRPPLDATAIAADLATLAGKP</sequence>
<proteinExistence type="inferred from homology"/>